<dbReference type="InterPro" id="IPR001668">
    <property type="entry name" value="Mob_Pre"/>
</dbReference>
<evidence type="ECO:0000256" key="1">
    <source>
        <dbReference type="ARBA" id="ARBA00010657"/>
    </source>
</evidence>
<comment type="similarity">
    <text evidence="1">Belongs to the plasmid mobilization pre family.</text>
</comment>
<reference evidence="4" key="1">
    <citation type="journal article" date="2021" name="PeerJ">
        <title>Extensive microbial diversity within the chicken gut microbiome revealed by metagenomics and culture.</title>
        <authorList>
            <person name="Gilroy R."/>
            <person name="Ravi A."/>
            <person name="Getino M."/>
            <person name="Pursley I."/>
            <person name="Horton D.L."/>
            <person name="Alikhan N.F."/>
            <person name="Baker D."/>
            <person name="Gharbi K."/>
            <person name="Hall N."/>
            <person name="Watson M."/>
            <person name="Adriaenssens E.M."/>
            <person name="Foster-Nyarko E."/>
            <person name="Jarju S."/>
            <person name="Secka A."/>
            <person name="Antonio M."/>
            <person name="Oren A."/>
            <person name="Chaudhuri R.R."/>
            <person name="La Ragione R."/>
            <person name="Hildebrand F."/>
            <person name="Pallen M.J."/>
        </authorList>
    </citation>
    <scope>NUCLEOTIDE SEQUENCE</scope>
    <source>
        <strain evidence="4">ChiHjej12B11-1927</strain>
    </source>
</reference>
<dbReference type="AlphaFoldDB" id="A0A9D1VPQ3"/>
<dbReference type="CDD" id="cd17242">
    <property type="entry name" value="MobM_relaxase"/>
    <property type="match status" value="1"/>
</dbReference>
<evidence type="ECO:0000256" key="3">
    <source>
        <dbReference type="SAM" id="MobiDB-lite"/>
    </source>
</evidence>
<evidence type="ECO:0000313" key="5">
    <source>
        <dbReference type="Proteomes" id="UP000824230"/>
    </source>
</evidence>
<feature type="region of interest" description="Disordered" evidence="3">
    <location>
        <begin position="1"/>
        <end position="21"/>
    </location>
</feature>
<dbReference type="Gene3D" id="3.30.930.30">
    <property type="match status" value="1"/>
</dbReference>
<dbReference type="GO" id="GO:0006310">
    <property type="term" value="P:DNA recombination"/>
    <property type="evidence" value="ECO:0007669"/>
    <property type="project" value="InterPro"/>
</dbReference>
<keyword evidence="2" id="KW-0175">Coiled coil</keyword>
<dbReference type="Pfam" id="PF01076">
    <property type="entry name" value="Mob_Pre"/>
    <property type="match status" value="1"/>
</dbReference>
<dbReference type="GO" id="GO:0003677">
    <property type="term" value="F:DNA binding"/>
    <property type="evidence" value="ECO:0007669"/>
    <property type="project" value="InterPro"/>
</dbReference>
<evidence type="ECO:0000256" key="2">
    <source>
        <dbReference type="SAM" id="Coils"/>
    </source>
</evidence>
<accession>A0A9D1VPQ3</accession>
<organism evidence="4 5">
    <name type="scientific">Candidatus Blautia pullistercoris</name>
    <dbReference type="NCBI Taxonomy" id="2838499"/>
    <lineage>
        <taxon>Bacteria</taxon>
        <taxon>Bacillati</taxon>
        <taxon>Bacillota</taxon>
        <taxon>Clostridia</taxon>
        <taxon>Lachnospirales</taxon>
        <taxon>Lachnospiraceae</taxon>
        <taxon>Blautia</taxon>
    </lineage>
</organism>
<sequence length="430" mass="50732">MTGKGSVNHNSRKFHAKNTDPERSHLNVEYCNENIKDVYHELFDEALARYNEKQTRNDRRIDDYYEKIRSGKQEKPFHEIILQIGDRETMGAETEEGRLAAKILDEYMQGFQRRNPTLRVFSAHLHMDEATPHLHIDFVPYTTGSKRGLDTRVSLKQALMALGFKGGTRQETELNQWVMAEKQQLAAIMLEHGIGWEQKGTHEKHLSLLDFEKKERAKEVSMLEKQKSELEEHNAIMQEVNEKYLDQLERVEKDIFSAQESRKEVDKQAEQAKKKAAQYEKKLTEIAPMVKEMERFAEKYSADPEEVLPEAGTLETGKSYREKKAKPLIKKIVTVLRSVYRAYLDLSRRFSDLQRSYERAWDKVNSLTARVEELWNENRTLKERMGDFNRVERALGRDTVETIVLREKRLEEEQRVQRRKQKRKMDRDAR</sequence>
<comment type="caution">
    <text evidence="4">The sequence shown here is derived from an EMBL/GenBank/DDBJ whole genome shotgun (WGS) entry which is preliminary data.</text>
</comment>
<reference evidence="4" key="2">
    <citation type="submission" date="2021-04" db="EMBL/GenBank/DDBJ databases">
        <authorList>
            <person name="Gilroy R."/>
        </authorList>
    </citation>
    <scope>NUCLEOTIDE SEQUENCE</scope>
    <source>
        <strain evidence="4">ChiHjej12B11-1927</strain>
    </source>
</reference>
<dbReference type="Proteomes" id="UP000824230">
    <property type="component" value="Unassembled WGS sequence"/>
</dbReference>
<dbReference type="EMBL" id="DXFG01000348">
    <property type="protein sequence ID" value="HIX39177.1"/>
    <property type="molecule type" value="Genomic_DNA"/>
</dbReference>
<protein>
    <submittedName>
        <fullName evidence="4">Plasmid recombination protein</fullName>
    </submittedName>
</protein>
<feature type="coiled-coil region" evidence="2">
    <location>
        <begin position="213"/>
        <end position="282"/>
    </location>
</feature>
<name>A0A9D1VPQ3_9FIRM</name>
<evidence type="ECO:0000313" key="4">
    <source>
        <dbReference type="EMBL" id="HIX39177.1"/>
    </source>
</evidence>
<proteinExistence type="inferred from homology"/>
<gene>
    <name evidence="4" type="ORF">H9738_15145</name>
</gene>